<evidence type="ECO:0000313" key="1">
    <source>
        <dbReference type="EMBL" id="QNT69287.1"/>
    </source>
</evidence>
<dbReference type="AlphaFoldDB" id="A0A7H1N0Q1"/>
<name>A0A7H1N0Q1_9PROT</name>
<dbReference type="KEGG" id="dvn:HQ394_08075"/>
<organism evidence="1 2">
    <name type="scientific">Defluviicoccus vanus</name>
    <dbReference type="NCBI Taxonomy" id="111831"/>
    <lineage>
        <taxon>Bacteria</taxon>
        <taxon>Pseudomonadati</taxon>
        <taxon>Pseudomonadota</taxon>
        <taxon>Alphaproteobacteria</taxon>
        <taxon>Rhodospirillales</taxon>
        <taxon>Rhodospirillaceae</taxon>
        <taxon>Defluviicoccus</taxon>
    </lineage>
</organism>
<dbReference type="Gene3D" id="1.25.40.10">
    <property type="entry name" value="Tetratricopeptide repeat domain"/>
    <property type="match status" value="1"/>
</dbReference>
<proteinExistence type="predicted"/>
<accession>A0A7H1N0Q1</accession>
<keyword evidence="2" id="KW-1185">Reference proteome</keyword>
<dbReference type="RefSeq" id="WP_190262791.1">
    <property type="nucleotide sequence ID" value="NZ_CP053923.1"/>
</dbReference>
<dbReference type="Proteomes" id="UP000516369">
    <property type="component" value="Chromosome"/>
</dbReference>
<dbReference type="EMBL" id="CP053923">
    <property type="protein sequence ID" value="QNT69287.1"/>
    <property type="molecule type" value="Genomic_DNA"/>
</dbReference>
<dbReference type="SUPFAM" id="SSF48452">
    <property type="entry name" value="TPR-like"/>
    <property type="match status" value="1"/>
</dbReference>
<evidence type="ECO:0008006" key="3">
    <source>
        <dbReference type="Google" id="ProtNLM"/>
    </source>
</evidence>
<evidence type="ECO:0000313" key="2">
    <source>
        <dbReference type="Proteomes" id="UP000516369"/>
    </source>
</evidence>
<gene>
    <name evidence="1" type="ORF">HQ394_08075</name>
</gene>
<reference evidence="1 2" key="1">
    <citation type="submission" date="2020-05" db="EMBL/GenBank/DDBJ databases">
        <title>Complete closed genome sequence of Defluviicoccus vanus.</title>
        <authorList>
            <person name="Bessarab I."/>
            <person name="Arumugam K."/>
            <person name="Maszenan A.M."/>
            <person name="Seviour R.J."/>
            <person name="Williams R.B."/>
        </authorList>
    </citation>
    <scope>NUCLEOTIDE SEQUENCE [LARGE SCALE GENOMIC DNA]</scope>
    <source>
        <strain evidence="1 2">Ben 114</strain>
    </source>
</reference>
<dbReference type="InterPro" id="IPR011990">
    <property type="entry name" value="TPR-like_helical_dom_sf"/>
</dbReference>
<sequence length="168" mass="18130">MTFDIDAFKADMPADVLAILDSADAPYSRPEAAEPALQAAVQKAPDNLALRIASYAFYFYANRLHEAMPHAEACLAIAARALGVAEDWRLVDRSSADFSDPARPQRVYLKSLFALGFCRARLGDVETALPILHKVASLDAKDELGSKTLIGFLQRGGASAESDGDDED</sequence>
<protein>
    <recommendedName>
        <fullName evidence="3">Tetratricopeptide repeat protein</fullName>
    </recommendedName>
</protein>